<keyword evidence="2" id="KW-1185">Reference proteome</keyword>
<reference evidence="1 2" key="1">
    <citation type="journal article" date="2011" name="J. Bacteriol.">
        <title>Genome sequence of 'Pedosphaera parvula' Ellin514, an aerobic Verrucomicrobial isolate from pasture soil.</title>
        <authorList>
            <person name="Kant R."/>
            <person name="van Passel M.W."/>
            <person name="Sangwan P."/>
            <person name="Palva A."/>
            <person name="Lucas S."/>
            <person name="Copeland A."/>
            <person name="Lapidus A."/>
            <person name="Glavina Del Rio T."/>
            <person name="Dalin E."/>
            <person name="Tice H."/>
            <person name="Bruce D."/>
            <person name="Goodwin L."/>
            <person name="Pitluck S."/>
            <person name="Chertkov O."/>
            <person name="Larimer F.W."/>
            <person name="Land M.L."/>
            <person name="Hauser L."/>
            <person name="Brettin T.S."/>
            <person name="Detter J.C."/>
            <person name="Han S."/>
            <person name="de Vos W.M."/>
            <person name="Janssen P.H."/>
            <person name="Smidt H."/>
        </authorList>
    </citation>
    <scope>NUCLEOTIDE SEQUENCE [LARGE SCALE GENOMIC DNA]</scope>
    <source>
        <strain evidence="1 2">Ellin514</strain>
    </source>
</reference>
<gene>
    <name evidence="1" type="ORF">Cflav_PD4826</name>
</gene>
<accession>B9XES2</accession>
<dbReference type="Proteomes" id="UP000003688">
    <property type="component" value="Unassembled WGS sequence"/>
</dbReference>
<sequence>MGKIILARPLKPGQVFECGIVKSAVEETENPSTLASLFQARRQHFLALQKVGDQFKAEL</sequence>
<dbReference type="STRING" id="320771.Cflav_PD4826"/>
<proteinExistence type="predicted"/>
<evidence type="ECO:0000313" key="2">
    <source>
        <dbReference type="Proteomes" id="UP000003688"/>
    </source>
</evidence>
<dbReference type="EMBL" id="ABOX02000008">
    <property type="protein sequence ID" value="EEF61786.1"/>
    <property type="molecule type" value="Genomic_DNA"/>
</dbReference>
<name>B9XES2_PEDPL</name>
<protein>
    <submittedName>
        <fullName evidence="1">Uncharacterized protein</fullName>
    </submittedName>
</protein>
<evidence type="ECO:0000313" key="1">
    <source>
        <dbReference type="EMBL" id="EEF61786.1"/>
    </source>
</evidence>
<organism evidence="1 2">
    <name type="scientific">Pedosphaera parvula (strain Ellin514)</name>
    <dbReference type="NCBI Taxonomy" id="320771"/>
    <lineage>
        <taxon>Bacteria</taxon>
        <taxon>Pseudomonadati</taxon>
        <taxon>Verrucomicrobiota</taxon>
        <taxon>Pedosphaerae</taxon>
        <taxon>Pedosphaerales</taxon>
        <taxon>Pedosphaeraceae</taxon>
        <taxon>Pedosphaera</taxon>
    </lineage>
</organism>
<dbReference type="AlphaFoldDB" id="B9XES2"/>
<comment type="caution">
    <text evidence="1">The sequence shown here is derived from an EMBL/GenBank/DDBJ whole genome shotgun (WGS) entry which is preliminary data.</text>
</comment>